<dbReference type="PROSITE" id="PS51012">
    <property type="entry name" value="ABC_TM2"/>
    <property type="match status" value="1"/>
</dbReference>
<keyword evidence="2 6" id="KW-0812">Transmembrane</keyword>
<protein>
    <recommendedName>
        <fullName evidence="6">Transport permease protein</fullName>
    </recommendedName>
</protein>
<dbReference type="Proteomes" id="UP001597097">
    <property type="component" value="Unassembled WGS sequence"/>
</dbReference>
<comment type="caution">
    <text evidence="8">The sequence shown here is derived from an EMBL/GenBank/DDBJ whole genome shotgun (WGS) entry which is preliminary data.</text>
</comment>
<evidence type="ECO:0000256" key="3">
    <source>
        <dbReference type="ARBA" id="ARBA00022989"/>
    </source>
</evidence>
<feature type="transmembrane region" description="Helical" evidence="6">
    <location>
        <begin position="143"/>
        <end position="165"/>
    </location>
</feature>
<feature type="transmembrane region" description="Helical" evidence="6">
    <location>
        <begin position="117"/>
        <end position="137"/>
    </location>
</feature>
<keyword evidence="9" id="KW-1185">Reference proteome</keyword>
<dbReference type="InterPro" id="IPR051784">
    <property type="entry name" value="Nod_factor_ABC_transporter"/>
</dbReference>
<dbReference type="InterPro" id="IPR013525">
    <property type="entry name" value="ABC2_TM"/>
</dbReference>
<evidence type="ECO:0000256" key="5">
    <source>
        <dbReference type="ARBA" id="ARBA00023251"/>
    </source>
</evidence>
<feature type="transmembrane region" description="Helical" evidence="6">
    <location>
        <begin position="29"/>
        <end position="53"/>
    </location>
</feature>
<dbReference type="PANTHER" id="PTHR43229:SF2">
    <property type="entry name" value="NODULATION PROTEIN J"/>
    <property type="match status" value="1"/>
</dbReference>
<accession>A0ABW4GVH0</accession>
<evidence type="ECO:0000259" key="7">
    <source>
        <dbReference type="PROSITE" id="PS51012"/>
    </source>
</evidence>
<dbReference type="PIRSF" id="PIRSF006648">
    <property type="entry name" value="DrrB"/>
    <property type="match status" value="1"/>
</dbReference>
<keyword evidence="3 6" id="KW-1133">Transmembrane helix</keyword>
<feature type="domain" description="ABC transmembrane type-2" evidence="7">
    <location>
        <begin position="28"/>
        <end position="255"/>
    </location>
</feature>
<comment type="caution">
    <text evidence="6">Lacks conserved residue(s) required for the propagation of feature annotation.</text>
</comment>
<name>A0ABW4GVH0_9ACTN</name>
<gene>
    <name evidence="8" type="ORF">ACFSJ0_55450</name>
</gene>
<feature type="transmembrane region" description="Helical" evidence="6">
    <location>
        <begin position="230"/>
        <end position="253"/>
    </location>
</feature>
<dbReference type="RefSeq" id="WP_219539721.1">
    <property type="nucleotide sequence ID" value="NZ_JAHKRM010000072.1"/>
</dbReference>
<dbReference type="PANTHER" id="PTHR43229">
    <property type="entry name" value="NODULATION PROTEIN J"/>
    <property type="match status" value="1"/>
</dbReference>
<evidence type="ECO:0000256" key="1">
    <source>
        <dbReference type="ARBA" id="ARBA00004141"/>
    </source>
</evidence>
<dbReference type="EMBL" id="JBHUCM010000065">
    <property type="protein sequence ID" value="MFD1546319.1"/>
    <property type="molecule type" value="Genomic_DNA"/>
</dbReference>
<dbReference type="Pfam" id="PF01061">
    <property type="entry name" value="ABC2_membrane"/>
    <property type="match status" value="1"/>
</dbReference>
<evidence type="ECO:0000256" key="6">
    <source>
        <dbReference type="RuleBase" id="RU361157"/>
    </source>
</evidence>
<evidence type="ECO:0000256" key="4">
    <source>
        <dbReference type="ARBA" id="ARBA00023136"/>
    </source>
</evidence>
<evidence type="ECO:0000313" key="9">
    <source>
        <dbReference type="Proteomes" id="UP001597097"/>
    </source>
</evidence>
<keyword evidence="5" id="KW-0046">Antibiotic resistance</keyword>
<dbReference type="InterPro" id="IPR047817">
    <property type="entry name" value="ABC2_TM_bact-type"/>
</dbReference>
<feature type="transmembrane region" description="Helical" evidence="6">
    <location>
        <begin position="59"/>
        <end position="75"/>
    </location>
</feature>
<keyword evidence="6" id="KW-1003">Cell membrane</keyword>
<keyword evidence="6" id="KW-0813">Transport</keyword>
<organism evidence="8 9">
    <name type="scientific">Nonomuraea guangzhouensis</name>
    <dbReference type="NCBI Taxonomy" id="1291555"/>
    <lineage>
        <taxon>Bacteria</taxon>
        <taxon>Bacillati</taxon>
        <taxon>Actinomycetota</taxon>
        <taxon>Actinomycetes</taxon>
        <taxon>Streptosporangiales</taxon>
        <taxon>Streptosporangiaceae</taxon>
        <taxon>Nonomuraea</taxon>
    </lineage>
</organism>
<keyword evidence="4 6" id="KW-0472">Membrane</keyword>
<evidence type="ECO:0000256" key="2">
    <source>
        <dbReference type="ARBA" id="ARBA00022692"/>
    </source>
</evidence>
<comment type="similarity">
    <text evidence="6">Belongs to the ABC-2 integral membrane protein family.</text>
</comment>
<evidence type="ECO:0000313" key="8">
    <source>
        <dbReference type="EMBL" id="MFD1546319.1"/>
    </source>
</evidence>
<comment type="subcellular location">
    <subcellularLocation>
        <location evidence="6">Cell membrane</location>
        <topology evidence="6">Multi-pass membrane protein</topology>
    </subcellularLocation>
    <subcellularLocation>
        <location evidence="1">Membrane</location>
        <topology evidence="1">Multi-pass membrane protein</topology>
    </subcellularLocation>
</comment>
<dbReference type="InterPro" id="IPR000412">
    <property type="entry name" value="ABC_2_transport"/>
</dbReference>
<sequence length="256" mass="27067">MSRSLKDAFRDAAVMARRNLVQIKGEPGLLLDATITPVVISVIFVAVFGAAIAGNVTNYAQYFIPGIMAINLMIISRTTGVGMSVDFNSGVVDRFRSLPISRSAVLSGRVIADSLRMLLSLVVIIGCSTLIGFRLLGGMAGTLGAVALLMGFGIAMSWIAVFIGVSVRSITTVSTVTSLWVLPFQFGSSAFVPTDGMPAWLRVFADLNPITLVVDASRGLLDGHASPQSIAGAIAWITAILVVFAPLSVARFYRRA</sequence>
<reference evidence="9" key="1">
    <citation type="journal article" date="2019" name="Int. J. Syst. Evol. Microbiol.">
        <title>The Global Catalogue of Microorganisms (GCM) 10K type strain sequencing project: providing services to taxonomists for standard genome sequencing and annotation.</title>
        <authorList>
            <consortium name="The Broad Institute Genomics Platform"/>
            <consortium name="The Broad Institute Genome Sequencing Center for Infectious Disease"/>
            <person name="Wu L."/>
            <person name="Ma J."/>
        </authorList>
    </citation>
    <scope>NUCLEOTIDE SEQUENCE [LARGE SCALE GENOMIC DNA]</scope>
    <source>
        <strain evidence="9">CGMCC 1.15399</strain>
    </source>
</reference>
<proteinExistence type="inferred from homology"/>